<dbReference type="EMBL" id="JAIOUQ010000005">
    <property type="protein sequence ID" value="MBZ2165488.1"/>
    <property type="molecule type" value="Genomic_DNA"/>
</dbReference>
<name>A0A8T5UNV9_9EURY</name>
<feature type="domain" description="Cas12f1-like TNB" evidence="2">
    <location>
        <begin position="40"/>
        <end position="97"/>
    </location>
</feature>
<accession>A0A8T5UNV9</accession>
<protein>
    <submittedName>
        <fullName evidence="3">Transposase</fullName>
    </submittedName>
</protein>
<dbReference type="Pfam" id="PF07282">
    <property type="entry name" value="Cas12f1-like_TNB"/>
    <property type="match status" value="1"/>
</dbReference>
<dbReference type="GO" id="GO:0046872">
    <property type="term" value="F:metal ion binding"/>
    <property type="evidence" value="ECO:0007669"/>
    <property type="project" value="UniProtKB-KW"/>
</dbReference>
<dbReference type="RefSeq" id="WP_223791113.1">
    <property type="nucleotide sequence ID" value="NZ_JAIOUQ010000005.1"/>
</dbReference>
<reference evidence="4" key="1">
    <citation type="journal article" date="2022" name="Microbiol. Resour. Announc.">
        <title>Draft Genome Sequence of a Methanogenic Archaeon from West Spitsbergen Permafrost.</title>
        <authorList>
            <person name="Trubitsyn V."/>
            <person name="Rivkina E."/>
            <person name="Shcherbakova V."/>
        </authorList>
    </citation>
    <scope>NUCLEOTIDE SEQUENCE [LARGE SCALE GENOMIC DNA]</scope>
    <source>
        <strain evidence="4">VT</strain>
    </source>
</reference>
<keyword evidence="4" id="KW-1185">Reference proteome</keyword>
<evidence type="ECO:0000259" key="2">
    <source>
        <dbReference type="Pfam" id="PF07282"/>
    </source>
</evidence>
<evidence type="ECO:0000313" key="4">
    <source>
        <dbReference type="Proteomes" id="UP000825933"/>
    </source>
</evidence>
<proteinExistence type="predicted"/>
<gene>
    <name evidence="3" type="ORF">K8N75_05470</name>
</gene>
<evidence type="ECO:0000256" key="1">
    <source>
        <dbReference type="ARBA" id="ARBA00023125"/>
    </source>
</evidence>
<sequence>MLTQKIHIFPDKEQEEVLWFLSEYCRLLYNFALSDRKTAWKNNKETKEVGVDYRGFASKICSNCGYHNSNLKLPHCMWICPNCESIHDRNVNAAVNIRDFAL</sequence>
<dbReference type="Proteomes" id="UP000825933">
    <property type="component" value="Unassembled WGS sequence"/>
</dbReference>
<evidence type="ECO:0000313" key="3">
    <source>
        <dbReference type="EMBL" id="MBZ2165488.1"/>
    </source>
</evidence>
<dbReference type="AlphaFoldDB" id="A0A8T5UNV9"/>
<keyword evidence="1" id="KW-0238">DNA-binding</keyword>
<comment type="caution">
    <text evidence="3">The sequence shown here is derived from an EMBL/GenBank/DDBJ whole genome shotgun (WGS) entry which is preliminary data.</text>
</comment>
<dbReference type="InterPro" id="IPR010095">
    <property type="entry name" value="Cas12f1-like_TNB"/>
</dbReference>
<dbReference type="GO" id="GO:0003677">
    <property type="term" value="F:DNA binding"/>
    <property type="evidence" value="ECO:0007669"/>
    <property type="project" value="UniProtKB-KW"/>
</dbReference>
<organism evidence="3 4">
    <name type="scientific">Methanobacterium spitsbergense</name>
    <dbReference type="NCBI Taxonomy" id="2874285"/>
    <lineage>
        <taxon>Archaea</taxon>
        <taxon>Methanobacteriati</taxon>
        <taxon>Methanobacteriota</taxon>
        <taxon>Methanomada group</taxon>
        <taxon>Methanobacteria</taxon>
        <taxon>Methanobacteriales</taxon>
        <taxon>Methanobacteriaceae</taxon>
        <taxon>Methanobacterium</taxon>
    </lineage>
</organism>